<dbReference type="EMBL" id="CASHSV030000716">
    <property type="protein sequence ID" value="CAJ2672866.1"/>
    <property type="molecule type" value="Genomic_DNA"/>
</dbReference>
<name>A0ACB0LUL2_TRIPR</name>
<reference evidence="1" key="1">
    <citation type="submission" date="2023-10" db="EMBL/GenBank/DDBJ databases">
        <authorList>
            <person name="Rodriguez Cubillos JULIANA M."/>
            <person name="De Vega J."/>
        </authorList>
    </citation>
    <scope>NUCLEOTIDE SEQUENCE</scope>
</reference>
<gene>
    <name evidence="1" type="ORF">MILVUS5_LOCUS36433</name>
</gene>
<keyword evidence="2" id="KW-1185">Reference proteome</keyword>
<comment type="caution">
    <text evidence="1">The sequence shown here is derived from an EMBL/GenBank/DDBJ whole genome shotgun (WGS) entry which is preliminary data.</text>
</comment>
<accession>A0ACB0LUL2</accession>
<proteinExistence type="predicted"/>
<protein>
    <submittedName>
        <fullName evidence="1">Uncharacterized protein</fullName>
    </submittedName>
</protein>
<evidence type="ECO:0000313" key="1">
    <source>
        <dbReference type="EMBL" id="CAJ2672866.1"/>
    </source>
</evidence>
<organism evidence="1 2">
    <name type="scientific">Trifolium pratense</name>
    <name type="common">Red clover</name>
    <dbReference type="NCBI Taxonomy" id="57577"/>
    <lineage>
        <taxon>Eukaryota</taxon>
        <taxon>Viridiplantae</taxon>
        <taxon>Streptophyta</taxon>
        <taxon>Embryophyta</taxon>
        <taxon>Tracheophyta</taxon>
        <taxon>Spermatophyta</taxon>
        <taxon>Magnoliopsida</taxon>
        <taxon>eudicotyledons</taxon>
        <taxon>Gunneridae</taxon>
        <taxon>Pentapetalae</taxon>
        <taxon>rosids</taxon>
        <taxon>fabids</taxon>
        <taxon>Fabales</taxon>
        <taxon>Fabaceae</taxon>
        <taxon>Papilionoideae</taxon>
        <taxon>50 kb inversion clade</taxon>
        <taxon>NPAAA clade</taxon>
        <taxon>Hologalegina</taxon>
        <taxon>IRL clade</taxon>
        <taxon>Trifolieae</taxon>
        <taxon>Trifolium</taxon>
    </lineage>
</organism>
<sequence>MMWYQKSREKWVKYGNKNTRFFHVQSIIRSRRNMVVGLNIDGVWCTDEDVLKNSALSYFKSIFQQGDSINPSSLQFDYFPQITTDLFNCLSSLPSMDEVKSALFSMDSYKAPGPDGFQPIFFKTFWHIVAPDVFQLISTAFISGTIAPKLAETLIVPIPKINDPTTLKDFRPISLCNVLLKVISKIIVRRIRPYMNSLVSPFQSSFIPSRSTSDNAIIAQEIVHYMHNKKGKKGHLLFKIDFEKAYDRVDWNFLKLTLQDFGFPISIINLIMNCITASSLSLKWNNEKLPSFSPNRGLRQGDPLSPYLFVLCMEKLSLMIQEKVQSNHWKPVKISRNGPAISHLFFADDCLLFTEAKSSQAHMVKEVLQSFCHASGLKVNIQKSRFMTSHNISRVKVAKFESIVHFNHNSQLGKYLGFPMLSGRIKNSDFSFIMDRINGRLDGWKSKLLSRAGRVTLAQSVLTSIPIYTMQNLWLPQGVCDKIDASVRNFIWGSKHCHWVNWNTISQPKSKGGLGIRLARHSNTSLLGKLIWDLLHQSDKLWVKLLTGKYLHQDHILSVPKRQGVSCIWNSIIKAVEVLKPGFKFRIGKGAVSLWYDNWLDDGCLCNLVPYVHISESTMLLQDIYHQGSWMFNSLTTDIPIHIQLKIQSLFIDTESSDIIIWGHSNSGTYSAKSGYHWISQISNLSSASSSTYSWTWLWKSKLPENIKHFCWLVLHNCLPTNAFRFMRHMTTNSSCKRCHSSDENLLHLFRDCPDSTSIWVALLFSSPSFYSTTEFTNWFTIHATSSNGVLFMVTCWFIWKSRNDFVFNNNRWIKWHCLSQIHCSVDTFLQVFESSHLQKPLRHVSWISPLGNTIKVNVDGSSLNNPGRAGFGGIMRNSMGNWLLGFSGFIGIATSLQAELHAIYNGLCLAMDRGFNNVIIESDSTIAIGLVEHDISPLHPYAPLIKKIRQFQNMDWTIAFHHTLR</sequence>
<evidence type="ECO:0000313" key="2">
    <source>
        <dbReference type="Proteomes" id="UP001177021"/>
    </source>
</evidence>
<dbReference type="Proteomes" id="UP001177021">
    <property type="component" value="Unassembled WGS sequence"/>
</dbReference>